<reference evidence="3 4" key="1">
    <citation type="journal article" date="2015" name="Geomicrobiol. J.">
        <title>Caldisalinibacter kiritimatiensis gen. nov., sp. nov., a moderately thermohalophilic thiosulfate-reducing bacterium from a hypersaline microbial mat.</title>
        <authorList>
            <person name="Ben Hania W."/>
            <person name="Joseph M."/>
            <person name="Fiebig A."/>
            <person name="Bunk B."/>
            <person name="Klenk H.-P."/>
            <person name="Fardeau M.-L."/>
            <person name="Spring S."/>
        </authorList>
    </citation>
    <scope>NUCLEOTIDE SEQUENCE [LARGE SCALE GENOMIC DNA]</scope>
    <source>
        <strain evidence="3 4">L21-TH-D2</strain>
    </source>
</reference>
<feature type="region of interest" description="Disordered" evidence="1">
    <location>
        <begin position="92"/>
        <end position="112"/>
    </location>
</feature>
<feature type="chain" id="PRO_5004345453" evidence="2">
    <location>
        <begin position="24"/>
        <end position="225"/>
    </location>
</feature>
<proteinExistence type="predicted"/>
<evidence type="ECO:0000256" key="2">
    <source>
        <dbReference type="SAM" id="SignalP"/>
    </source>
</evidence>
<name>R1CP42_9FIRM</name>
<feature type="compositionally biased region" description="Polar residues" evidence="1">
    <location>
        <begin position="97"/>
        <end position="110"/>
    </location>
</feature>
<keyword evidence="4" id="KW-1185">Reference proteome</keyword>
<organism evidence="3 4">
    <name type="scientific">Caldisalinibacter kiritimatiensis</name>
    <dbReference type="NCBI Taxonomy" id="1304284"/>
    <lineage>
        <taxon>Bacteria</taxon>
        <taxon>Bacillati</taxon>
        <taxon>Bacillota</taxon>
        <taxon>Tissierellia</taxon>
        <taxon>Tissierellales</taxon>
        <taxon>Thermohalobacteraceae</taxon>
        <taxon>Caldisalinibacter</taxon>
    </lineage>
</organism>
<comment type="caution">
    <text evidence="3">The sequence shown here is derived from an EMBL/GenBank/DDBJ whole genome shotgun (WGS) entry which is preliminary data.</text>
</comment>
<dbReference type="AlphaFoldDB" id="R1CP42"/>
<gene>
    <name evidence="3" type="ORF">L21TH_1491</name>
</gene>
<accession>R1CP42</accession>
<evidence type="ECO:0000256" key="1">
    <source>
        <dbReference type="SAM" id="MobiDB-lite"/>
    </source>
</evidence>
<dbReference type="RefSeq" id="WP_006313260.1">
    <property type="nucleotide sequence ID" value="NZ_ARZA01000169.1"/>
</dbReference>
<evidence type="ECO:0000313" key="3">
    <source>
        <dbReference type="EMBL" id="EOD00461.1"/>
    </source>
</evidence>
<protein>
    <submittedName>
        <fullName evidence="3">Uncharacterized protein</fullName>
    </submittedName>
</protein>
<feature type="signal peptide" evidence="2">
    <location>
        <begin position="1"/>
        <end position="23"/>
    </location>
</feature>
<dbReference type="Proteomes" id="UP000013378">
    <property type="component" value="Unassembled WGS sequence"/>
</dbReference>
<sequence>MKKFLSLILSFVMLFTLSISAFAAEPQMTVDEAREYLQSYYVTKENSVGKEYSIQYIFNSDEDLEKAAIYLSENGLSAFNATVDTAIEEVVSKEPKSPQTRSTTPTTGYATVSGDGNHYVSSEAYGLASFDSLGTVEYLVELGYSVTVSNGVFTDLTSISFDIPYISAAGSWGNTRFPSYCTDTSAGVTANYDITKSVEIGVGDFSFVIKTETDNEIFALLTSIA</sequence>
<keyword evidence="2" id="KW-0732">Signal</keyword>
<dbReference type="EMBL" id="ARZA01000169">
    <property type="protein sequence ID" value="EOD00461.1"/>
    <property type="molecule type" value="Genomic_DNA"/>
</dbReference>
<evidence type="ECO:0000313" key="4">
    <source>
        <dbReference type="Proteomes" id="UP000013378"/>
    </source>
</evidence>